<keyword evidence="1" id="KW-0067">ATP-binding</keyword>
<keyword evidence="2" id="KW-1185">Reference proteome</keyword>
<gene>
    <name evidence="1" type="ORF">OED52_03815</name>
</gene>
<reference evidence="1" key="1">
    <citation type="submission" date="2022-10" db="EMBL/GenBank/DDBJ databases">
        <title>Rhodococcus ferula Z13 complete genome.</title>
        <authorList>
            <person name="Long X."/>
            <person name="Zang M."/>
        </authorList>
    </citation>
    <scope>NUCLEOTIDE SEQUENCE</scope>
    <source>
        <strain evidence="1">Z13</strain>
    </source>
</reference>
<sequence length="937" mass="98776">MPHRDLADPFGTAALREGILSAWASSPTRLREDAATESDYVRAGYRDRVLTELAQNAADAAARAELPGVLRVWCDGTGLHVANIGEPLDEPGVHALTALRSSGKTGGVGRFGVGFTAVLAVSEEIEVRSRTGSILFSADRTRAVLDDHGLTAPAAGVPTLRLAWPSTTPPVEGSDTEVVLRLRPDVDAGALLAAFRDEAYDILLELPALRTVEIDGDALERTEHDLDNGLREIGIGDRTWWEHTGPSARWLVPVVDDRVRPVRRDVLRAPTRSDEELSLPALLVADVAMQPDRRRILPGTPLDRVAAGYARLVAALPADQRLDLVPEPGFARSEVDGRIREAVLEELRTHPWLPAADGGADLLPDRANALPGLTDELAATLGGVVPGLIAPELCRPRHAPALAAVDVHRLGLARLAEMLAGHDREPQWWNRLYEALTPLVTDAVAAEELASLPVPLSDGRTVTGPRTTVLSTGLQEIGPLRMPWVRLVHPDAAHPLLARLGAGTVTAEDLLADPALVTAVEELDPDDPGFGDPGLGDALSAEALADVVLRLVPLVPPSAVPRELGALLLPDTHGDLVPADELLLPGAPLAEVLVDDAPFGTLGPAVADRYGPDALRAVGVGWGFTVLRADLPTGPDHDLPDEDLWWDGLDDDPETLVAVRDLDLVDDGHWARALTLLAADPATAETLTDPAGYTAWYLRTHAVLDGRPLGHYRFADDTTFEGLLDPCTHPDAGAFRAALAGTSIDDLDLAQTLLDRLADPEASPGPAAIVAAHTALAAAFSSGGLDPESVTLPDGVRSLAGSVVDATDALVADRPWFAGLIPHDRLVVGGPGTATALSEVLDIAVASAVIEAEPAEPGRRTGWDREPAAILASTVTGVPLPRGRLALHDRLVVRCTGALTGEHEVDWWVDAAGTVHSTPSGLAAALVALRETGPSAP</sequence>
<evidence type="ECO:0000313" key="1">
    <source>
        <dbReference type="EMBL" id="UYP19698.1"/>
    </source>
</evidence>
<evidence type="ECO:0000313" key="2">
    <source>
        <dbReference type="Proteomes" id="UP001156484"/>
    </source>
</evidence>
<accession>A0ACD4DI95</accession>
<name>A0ACD4DI95_9NOCA</name>
<proteinExistence type="predicted"/>
<dbReference type="Proteomes" id="UP001156484">
    <property type="component" value="Chromosome"/>
</dbReference>
<keyword evidence="1" id="KW-0547">Nucleotide-binding</keyword>
<protein>
    <submittedName>
        <fullName evidence="1">ATP-binding protein</fullName>
    </submittedName>
</protein>
<dbReference type="EMBL" id="CP107551">
    <property type="protein sequence ID" value="UYP19698.1"/>
    <property type="molecule type" value="Genomic_DNA"/>
</dbReference>
<organism evidence="1 2">
    <name type="scientific">Rhodococcus sacchari</name>
    <dbReference type="NCBI Taxonomy" id="2962047"/>
    <lineage>
        <taxon>Bacteria</taxon>
        <taxon>Bacillati</taxon>
        <taxon>Actinomycetota</taxon>
        <taxon>Actinomycetes</taxon>
        <taxon>Mycobacteriales</taxon>
        <taxon>Nocardiaceae</taxon>
        <taxon>Rhodococcus</taxon>
    </lineage>
</organism>